<dbReference type="Pfam" id="PF01052">
    <property type="entry name" value="FliMN_C"/>
    <property type="match status" value="2"/>
</dbReference>
<feature type="compositionally biased region" description="Low complexity" evidence="1">
    <location>
        <begin position="168"/>
        <end position="188"/>
    </location>
</feature>
<keyword evidence="3" id="KW-0966">Cell projection</keyword>
<dbReference type="Proteomes" id="UP001082899">
    <property type="component" value="Unassembled WGS sequence"/>
</dbReference>
<dbReference type="PANTHER" id="PTHR30034">
    <property type="entry name" value="FLAGELLAR MOTOR SWITCH PROTEIN FLIM"/>
    <property type="match status" value="1"/>
</dbReference>
<dbReference type="Gene3D" id="2.30.330.10">
    <property type="entry name" value="SpoA-like"/>
    <property type="match status" value="1"/>
</dbReference>
<comment type="caution">
    <text evidence="3">The sequence shown here is derived from an EMBL/GenBank/DDBJ whole genome shotgun (WGS) entry which is preliminary data.</text>
</comment>
<keyword evidence="3" id="KW-0282">Flagellum</keyword>
<evidence type="ECO:0000313" key="3">
    <source>
        <dbReference type="EMBL" id="MCY0387220.1"/>
    </source>
</evidence>
<dbReference type="InterPro" id="IPR036429">
    <property type="entry name" value="SpoA-like_sf"/>
</dbReference>
<evidence type="ECO:0000313" key="4">
    <source>
        <dbReference type="Proteomes" id="UP001082899"/>
    </source>
</evidence>
<keyword evidence="3" id="KW-0969">Cilium</keyword>
<keyword evidence="4" id="KW-1185">Reference proteome</keyword>
<accession>A0ABT3ZL01</accession>
<reference evidence="3" key="1">
    <citation type="submission" date="2022-11" db="EMBL/GenBank/DDBJ databases">
        <title>Robbsia betulipollinis sp. nov., isolated from pollen of birch (Betula pendula).</title>
        <authorList>
            <person name="Shi H."/>
            <person name="Ambika Manirajan B."/>
            <person name="Ratering S."/>
            <person name="Geissler-Plaum R."/>
            <person name="Schnell S."/>
        </authorList>
    </citation>
    <scope>NUCLEOTIDE SEQUENCE</scope>
    <source>
        <strain evidence="3">Bb-Pol-6</strain>
    </source>
</reference>
<evidence type="ECO:0000256" key="1">
    <source>
        <dbReference type="SAM" id="MobiDB-lite"/>
    </source>
</evidence>
<protein>
    <submittedName>
        <fullName evidence="3">FliM/FliN family flagellar motor switch protein</fullName>
    </submittedName>
</protein>
<feature type="domain" description="Flagellar motor switch protein FliN-like C-terminal" evidence="2">
    <location>
        <begin position="101"/>
        <end position="133"/>
    </location>
</feature>
<evidence type="ECO:0000259" key="2">
    <source>
        <dbReference type="Pfam" id="PF01052"/>
    </source>
</evidence>
<feature type="region of interest" description="Disordered" evidence="1">
    <location>
        <begin position="167"/>
        <end position="188"/>
    </location>
</feature>
<dbReference type="SUPFAM" id="SSF101801">
    <property type="entry name" value="Surface presentation of antigens (SPOA)"/>
    <property type="match status" value="1"/>
</dbReference>
<name>A0ABT3ZL01_9BURK</name>
<feature type="domain" description="Flagellar motor switch protein FliN-like C-terminal" evidence="2">
    <location>
        <begin position="206"/>
        <end position="269"/>
    </location>
</feature>
<sequence>MDARACIAWRYPEAVEYAWDALSDVTLRDVLHREQWHDFVPVLARRWDGVALESVGPPPQLDNTMLEVVFRGTQFLFQRVPCSMNAATAAPDRGDWAIASACPVQVSVEIGHTRIPLRVVDSLRAGDVVKIVTPKPCLRASPRVGATLALDNGVFIVSDIPLTSDVPSADSSTAHSSSHSPRTPDAPSSLLLADDLSLDESAPLSVGELPVGLSFSFAPFPMTVAELSSLRPGDVVPLEPGARLLIYANGRQIGRAEMVEVEGALAAEIAVLHLSQREKNA</sequence>
<dbReference type="InterPro" id="IPR001543">
    <property type="entry name" value="FliN-like_C"/>
</dbReference>
<proteinExistence type="predicted"/>
<dbReference type="PANTHER" id="PTHR30034:SF6">
    <property type="entry name" value="YOP PROTEINS TRANSLOCATION PROTEIN Q"/>
    <property type="match status" value="1"/>
</dbReference>
<dbReference type="RefSeq" id="WP_267846975.1">
    <property type="nucleotide sequence ID" value="NZ_JAPMXC010000001.1"/>
</dbReference>
<organism evidence="3 4">
    <name type="scientific">Robbsia betulipollinis</name>
    <dbReference type="NCBI Taxonomy" id="2981849"/>
    <lineage>
        <taxon>Bacteria</taxon>
        <taxon>Pseudomonadati</taxon>
        <taxon>Pseudomonadota</taxon>
        <taxon>Betaproteobacteria</taxon>
        <taxon>Burkholderiales</taxon>
        <taxon>Burkholderiaceae</taxon>
        <taxon>Robbsia</taxon>
    </lineage>
</organism>
<dbReference type="EMBL" id="JAPMXC010000001">
    <property type="protein sequence ID" value="MCY0387220.1"/>
    <property type="molecule type" value="Genomic_DNA"/>
</dbReference>
<gene>
    <name evidence="3" type="ORF">OVY01_08235</name>
</gene>